<evidence type="ECO:0000313" key="12">
    <source>
        <dbReference type="Proteomes" id="UP000708208"/>
    </source>
</evidence>
<evidence type="ECO:0000256" key="8">
    <source>
        <dbReference type="ARBA" id="ARBA00023136"/>
    </source>
</evidence>
<keyword evidence="4 10" id="KW-0812">Transmembrane</keyword>
<keyword evidence="6 10" id="KW-1133">Transmembrane helix</keyword>
<protein>
    <submittedName>
        <fullName evidence="11">Uncharacterized protein</fullName>
    </submittedName>
</protein>
<dbReference type="EMBL" id="CAJVCH010557888">
    <property type="protein sequence ID" value="CAG7830865.1"/>
    <property type="molecule type" value="Genomic_DNA"/>
</dbReference>
<dbReference type="PANTHER" id="PTHR35259:SF1">
    <property type="entry name" value="BOMBESIN RECEPTOR-ACTIVATED PROTEIN C6ORF89"/>
    <property type="match status" value="1"/>
</dbReference>
<comment type="subcellular location">
    <subcellularLocation>
        <location evidence="2">Cytoplasm</location>
    </subcellularLocation>
    <subcellularLocation>
        <location evidence="1">Golgi apparatus membrane</location>
        <topology evidence="1">Single-pass type II membrane protein</topology>
    </subcellularLocation>
</comment>
<keyword evidence="12" id="KW-1185">Reference proteome</keyword>
<evidence type="ECO:0000256" key="1">
    <source>
        <dbReference type="ARBA" id="ARBA00004323"/>
    </source>
</evidence>
<feature type="transmembrane region" description="Helical" evidence="10">
    <location>
        <begin position="107"/>
        <end position="138"/>
    </location>
</feature>
<sequence>MERKESIDKHKDTEIQYQDIVQVFRHQVFERLLDEGRRKGDVNGNCCRRTCEKVWSKFSETHQKSPSHKNNNVQNCSHRRRTRAAVRKDGGSTVTERERGDGLRKRVATLLLALFLRIVKIWVCLVFVLTALYCLIVLHKPTELFLTRYSQDVIYPMMRFLRLISLPYVKSNPSSTKIYGDPCLIRNPFFAVYVDCWPCESSKSIIDLTGFSNFSAVFQGTANPFIVKDAFNKDVGFEDIRAISYEDDEFSKQLFVASEISDYARFKSVFERDPASALSKETLHASWEINRASSVRMLRKYFPKPYFVPNSSEVSMQHFLFVDQILSPTYTLPVTEFANVFLTQASGTRHIILFPADTCKMLCKPLSVLLHPKDVLFYSWLFWRPKSRPVDSHNLDSNLSITYMGSFY</sequence>
<evidence type="ECO:0000256" key="2">
    <source>
        <dbReference type="ARBA" id="ARBA00004496"/>
    </source>
</evidence>
<evidence type="ECO:0000256" key="6">
    <source>
        <dbReference type="ARBA" id="ARBA00022989"/>
    </source>
</evidence>
<evidence type="ECO:0000256" key="5">
    <source>
        <dbReference type="ARBA" id="ARBA00022968"/>
    </source>
</evidence>
<name>A0A8J2PP70_9HEXA</name>
<proteinExistence type="predicted"/>
<keyword evidence="7" id="KW-0333">Golgi apparatus</keyword>
<dbReference type="GO" id="GO:0000139">
    <property type="term" value="C:Golgi membrane"/>
    <property type="evidence" value="ECO:0007669"/>
    <property type="project" value="UniProtKB-SubCell"/>
</dbReference>
<organism evidence="11 12">
    <name type="scientific">Allacma fusca</name>
    <dbReference type="NCBI Taxonomy" id="39272"/>
    <lineage>
        <taxon>Eukaryota</taxon>
        <taxon>Metazoa</taxon>
        <taxon>Ecdysozoa</taxon>
        <taxon>Arthropoda</taxon>
        <taxon>Hexapoda</taxon>
        <taxon>Collembola</taxon>
        <taxon>Symphypleona</taxon>
        <taxon>Sminthuridae</taxon>
        <taxon>Allacma</taxon>
    </lineage>
</organism>
<keyword evidence="5" id="KW-0735">Signal-anchor</keyword>
<dbReference type="PANTHER" id="PTHR35259">
    <property type="entry name" value="BOMBESIN RECEPTOR-ACTIVATED PROTEIN C6ORF89"/>
    <property type="match status" value="1"/>
</dbReference>
<comment type="caution">
    <text evidence="11">The sequence shown here is derived from an EMBL/GenBank/DDBJ whole genome shotgun (WGS) entry which is preliminary data.</text>
</comment>
<evidence type="ECO:0000256" key="10">
    <source>
        <dbReference type="SAM" id="Phobius"/>
    </source>
</evidence>
<feature type="region of interest" description="Disordered" evidence="9">
    <location>
        <begin position="62"/>
        <end position="98"/>
    </location>
</feature>
<keyword evidence="3" id="KW-0963">Cytoplasm</keyword>
<dbReference type="InterPro" id="IPR038757">
    <property type="entry name" value="BRAP"/>
</dbReference>
<gene>
    <name evidence="11" type="ORF">AFUS01_LOCUS40637</name>
</gene>
<evidence type="ECO:0000313" key="11">
    <source>
        <dbReference type="EMBL" id="CAG7830865.1"/>
    </source>
</evidence>
<dbReference type="OrthoDB" id="10036464at2759"/>
<evidence type="ECO:0000256" key="3">
    <source>
        <dbReference type="ARBA" id="ARBA00022490"/>
    </source>
</evidence>
<dbReference type="AlphaFoldDB" id="A0A8J2PP70"/>
<feature type="compositionally biased region" description="Basic and acidic residues" evidence="9">
    <location>
        <begin position="86"/>
        <end position="98"/>
    </location>
</feature>
<evidence type="ECO:0000256" key="7">
    <source>
        <dbReference type="ARBA" id="ARBA00023034"/>
    </source>
</evidence>
<keyword evidence="8 10" id="KW-0472">Membrane</keyword>
<reference evidence="11" key="1">
    <citation type="submission" date="2021-06" db="EMBL/GenBank/DDBJ databases">
        <authorList>
            <person name="Hodson N. C."/>
            <person name="Mongue J. A."/>
            <person name="Jaron S. K."/>
        </authorList>
    </citation>
    <scope>NUCLEOTIDE SEQUENCE</scope>
</reference>
<evidence type="ECO:0000256" key="9">
    <source>
        <dbReference type="SAM" id="MobiDB-lite"/>
    </source>
</evidence>
<evidence type="ECO:0000256" key="4">
    <source>
        <dbReference type="ARBA" id="ARBA00022692"/>
    </source>
</evidence>
<accession>A0A8J2PP70</accession>
<dbReference type="Proteomes" id="UP000708208">
    <property type="component" value="Unassembled WGS sequence"/>
</dbReference>